<keyword evidence="3" id="KW-1185">Reference proteome</keyword>
<feature type="region of interest" description="Disordered" evidence="1">
    <location>
        <begin position="29"/>
        <end position="56"/>
    </location>
</feature>
<protein>
    <submittedName>
        <fullName evidence="2">Uncharacterized protein</fullName>
    </submittedName>
</protein>
<evidence type="ECO:0000313" key="3">
    <source>
        <dbReference type="Proteomes" id="UP000001950"/>
    </source>
</evidence>
<name>Q4UHM0_THEAN</name>
<evidence type="ECO:0000256" key="1">
    <source>
        <dbReference type="SAM" id="MobiDB-lite"/>
    </source>
</evidence>
<dbReference type="KEGG" id="tan:TA02770"/>
<dbReference type="EMBL" id="CR940347">
    <property type="protein sequence ID" value="CAI73419.1"/>
    <property type="molecule type" value="Genomic_DNA"/>
</dbReference>
<reference evidence="2 3" key="1">
    <citation type="journal article" date="2005" name="Science">
        <title>Genome of the host-cell transforming parasite Theileria annulata compared with T. parva.</title>
        <authorList>
            <person name="Pain A."/>
            <person name="Renauld H."/>
            <person name="Berriman M."/>
            <person name="Murphy L."/>
            <person name="Yeats C.A."/>
            <person name="Weir W."/>
            <person name="Kerhornou A."/>
            <person name="Aslett M."/>
            <person name="Bishop R."/>
            <person name="Bouchier C."/>
            <person name="Cochet M."/>
            <person name="Coulson R.M.R."/>
            <person name="Cronin A."/>
            <person name="de Villiers E.P."/>
            <person name="Fraser A."/>
            <person name="Fosker N."/>
            <person name="Gardner M."/>
            <person name="Goble A."/>
            <person name="Griffiths-Jones S."/>
            <person name="Harris D.E."/>
            <person name="Katzer F."/>
            <person name="Larke N."/>
            <person name="Lord A."/>
            <person name="Maser P."/>
            <person name="McKellar S."/>
            <person name="Mooney P."/>
            <person name="Morton F."/>
            <person name="Nene V."/>
            <person name="O'Neil S."/>
            <person name="Price C."/>
            <person name="Quail M.A."/>
            <person name="Rabbinowitsch E."/>
            <person name="Rawlings N.D."/>
            <person name="Rutter S."/>
            <person name="Saunders D."/>
            <person name="Seeger K."/>
            <person name="Shah T."/>
            <person name="Squares R."/>
            <person name="Squares S."/>
            <person name="Tivey A."/>
            <person name="Walker A.R."/>
            <person name="Woodward J."/>
            <person name="Dobbelaere D.A.E."/>
            <person name="Langsley G."/>
            <person name="Rajandream M.A."/>
            <person name="McKeever D."/>
            <person name="Shiels B."/>
            <person name="Tait A."/>
            <person name="Barrell B.G."/>
            <person name="Hall N."/>
        </authorList>
    </citation>
    <scope>NUCLEOTIDE SEQUENCE [LARGE SCALE GENOMIC DNA]</scope>
    <source>
        <strain evidence="3">Ankara</strain>
    </source>
</reference>
<sequence>MHLKESRYLLVLGSNPVTVLAQTATNSTTNSTVVPSTKDIGSTRDIGTTGPSTLTEENSTTKIAASGKGANLPITSVSTSPSTVTEENSTIQIAAPKVLTRPIGTRFESQSFTTTSNTSNITEVNTTVLDTLTETVTEEKFHPFCCT</sequence>
<evidence type="ECO:0000313" key="2">
    <source>
        <dbReference type="EMBL" id="CAI73419.1"/>
    </source>
</evidence>
<feature type="compositionally biased region" description="Polar residues" evidence="1">
    <location>
        <begin position="45"/>
        <end position="56"/>
    </location>
</feature>
<gene>
    <name evidence="2" type="ORF">TA02770</name>
</gene>
<dbReference type="RefSeq" id="XP_954096.1">
    <property type="nucleotide sequence ID" value="XM_949003.1"/>
</dbReference>
<dbReference type="VEuPathDB" id="PiroplasmaDB:TA02770"/>
<proteinExistence type="predicted"/>
<accession>Q4UHM0</accession>
<dbReference type="GeneID" id="3863968"/>
<dbReference type="Proteomes" id="UP000001950">
    <property type="component" value="Chromosome 1"/>
</dbReference>
<dbReference type="InParanoid" id="Q4UHM0"/>
<organism evidence="2 3">
    <name type="scientific">Theileria annulata</name>
    <dbReference type="NCBI Taxonomy" id="5874"/>
    <lineage>
        <taxon>Eukaryota</taxon>
        <taxon>Sar</taxon>
        <taxon>Alveolata</taxon>
        <taxon>Apicomplexa</taxon>
        <taxon>Aconoidasida</taxon>
        <taxon>Piroplasmida</taxon>
        <taxon>Theileriidae</taxon>
        <taxon>Theileria</taxon>
    </lineage>
</organism>
<dbReference type="AlphaFoldDB" id="Q4UHM0"/>